<accession>A0A8J2VK91</accession>
<dbReference type="RefSeq" id="WP_188407733.1">
    <property type="nucleotide sequence ID" value="NZ_BMCP01000001.1"/>
</dbReference>
<keyword evidence="3 5" id="KW-0949">S-adenosyl-L-methionine</keyword>
<keyword evidence="2 5" id="KW-0808">Transferase</keyword>
<gene>
    <name evidence="7" type="primary">sun</name>
    <name evidence="7" type="ORF">GCM10007276_01130</name>
</gene>
<dbReference type="GO" id="GO:0006355">
    <property type="term" value="P:regulation of DNA-templated transcription"/>
    <property type="evidence" value="ECO:0007669"/>
    <property type="project" value="InterPro"/>
</dbReference>
<reference evidence="7" key="2">
    <citation type="submission" date="2020-09" db="EMBL/GenBank/DDBJ databases">
        <authorList>
            <person name="Sun Q."/>
            <person name="Sedlacek I."/>
        </authorList>
    </citation>
    <scope>NUCLEOTIDE SEQUENCE</scope>
    <source>
        <strain evidence="7">CCM 7684</strain>
    </source>
</reference>
<dbReference type="Proteomes" id="UP000602745">
    <property type="component" value="Unassembled WGS sequence"/>
</dbReference>
<dbReference type="InterPro" id="IPR023267">
    <property type="entry name" value="RCMT"/>
</dbReference>
<feature type="binding site" evidence="5">
    <location>
        <position position="325"/>
    </location>
    <ligand>
        <name>S-adenosyl-L-methionine</name>
        <dbReference type="ChEBI" id="CHEBI:59789"/>
    </ligand>
</feature>
<dbReference type="SUPFAM" id="SSF53335">
    <property type="entry name" value="S-adenosyl-L-methionine-dependent methyltransferases"/>
    <property type="match status" value="1"/>
</dbReference>
<evidence type="ECO:0000256" key="1">
    <source>
        <dbReference type="ARBA" id="ARBA00022603"/>
    </source>
</evidence>
<dbReference type="SUPFAM" id="SSF48013">
    <property type="entry name" value="NusB-like"/>
    <property type="match status" value="1"/>
</dbReference>
<dbReference type="InterPro" id="IPR029063">
    <property type="entry name" value="SAM-dependent_MTases_sf"/>
</dbReference>
<feature type="binding site" evidence="5">
    <location>
        <position position="284"/>
    </location>
    <ligand>
        <name>S-adenosyl-L-methionine</name>
        <dbReference type="ChEBI" id="CHEBI:59789"/>
    </ligand>
</feature>
<keyword evidence="8" id="KW-1185">Reference proteome</keyword>
<dbReference type="PANTHER" id="PTHR22807:SF61">
    <property type="entry name" value="NOL1_NOP2_SUN FAMILY PROTEIN _ ANTITERMINATION NUSB DOMAIN-CONTAINING PROTEIN"/>
    <property type="match status" value="1"/>
</dbReference>
<dbReference type="InterPro" id="IPR035926">
    <property type="entry name" value="NusB-like_sf"/>
</dbReference>
<dbReference type="InterPro" id="IPR006027">
    <property type="entry name" value="NusB_RsmB_TIM44"/>
</dbReference>
<dbReference type="GO" id="GO:0001510">
    <property type="term" value="P:RNA methylation"/>
    <property type="evidence" value="ECO:0007669"/>
    <property type="project" value="InterPro"/>
</dbReference>
<dbReference type="PRINTS" id="PR02008">
    <property type="entry name" value="RCMTFAMILY"/>
</dbReference>
<dbReference type="FunFam" id="3.40.50.150:FF:000257">
    <property type="entry name" value="16S rRNA methyltransferase"/>
    <property type="match status" value="1"/>
</dbReference>
<evidence type="ECO:0000256" key="3">
    <source>
        <dbReference type="ARBA" id="ARBA00022691"/>
    </source>
</evidence>
<evidence type="ECO:0000256" key="4">
    <source>
        <dbReference type="ARBA" id="ARBA00022884"/>
    </source>
</evidence>
<dbReference type="AlphaFoldDB" id="A0A8J2VK91"/>
<evidence type="ECO:0000256" key="5">
    <source>
        <dbReference type="PROSITE-ProRule" id="PRU01023"/>
    </source>
</evidence>
<dbReference type="Gene3D" id="1.10.940.10">
    <property type="entry name" value="NusB-like"/>
    <property type="match status" value="1"/>
</dbReference>
<evidence type="ECO:0000256" key="2">
    <source>
        <dbReference type="ARBA" id="ARBA00022679"/>
    </source>
</evidence>
<feature type="active site" description="Nucleophile" evidence="5">
    <location>
        <position position="378"/>
    </location>
</feature>
<evidence type="ECO:0000313" key="8">
    <source>
        <dbReference type="Proteomes" id="UP000602745"/>
    </source>
</evidence>
<comment type="caution">
    <text evidence="7">The sequence shown here is derived from an EMBL/GenBank/DDBJ whole genome shotgun (WGS) entry which is preliminary data.</text>
</comment>
<proteinExistence type="inferred from homology"/>
<dbReference type="CDD" id="cd02440">
    <property type="entry name" value="AdoMet_MTases"/>
    <property type="match status" value="1"/>
</dbReference>
<evidence type="ECO:0000259" key="6">
    <source>
        <dbReference type="PROSITE" id="PS51686"/>
    </source>
</evidence>
<feature type="binding site" evidence="5">
    <location>
        <begin position="263"/>
        <end position="269"/>
    </location>
    <ligand>
        <name>S-adenosyl-L-methionine</name>
        <dbReference type="ChEBI" id="CHEBI:59789"/>
    </ligand>
</feature>
<sequence length="451" mass="47892">MTRSRVWHRAPKPEAPSQGLAARRAATILVDGVLRRKQPLDEQLEAEGGPLVALDARDRSLARAIAGISLRRIGSLRAILDQLLAKGLPGGGSGPLEAMLITGAAQILFLDVPDHAAVSLAVDQAQAHRATKPFAPLVNAMLRNVARQKDEFVPILSDPSRDVPRWLQTRRVKAYGADIAQAVAAAERSEAALDISVKGDPGHWAQVLGGIVMPTGTVRVADAGVVPELPGFAEGDWWVQDAAAALPAALFTDIAGKRIADLCAAPGGKTAQLAAHGASVTALDRSRRRLQRLEENMTRLGFSVEAVAADAGDWNGGQFEGVLLDAPCSATGTIRRHPDVALLKEEKDIAALAGHQARLLDAAADHVAPGGTLVYATCSLEREEGEDQIAAFLARDSRFARRPVTAQEVGAWAEIVTNEGDIRTLPSHFPHENPRLSGLDGFFASRLVRSS</sequence>
<dbReference type="Gene3D" id="3.40.50.150">
    <property type="entry name" value="Vaccinia Virus protein VP39"/>
    <property type="match status" value="1"/>
</dbReference>
<feature type="domain" description="SAM-dependent MTase RsmB/NOP-type" evidence="6">
    <location>
        <begin position="155"/>
        <end position="450"/>
    </location>
</feature>
<name>A0A8J2VK91_9RHOB</name>
<dbReference type="PROSITE" id="PS51686">
    <property type="entry name" value="SAM_MT_RSMB_NOP"/>
    <property type="match status" value="1"/>
</dbReference>
<keyword evidence="1 5" id="KW-0489">Methyltransferase</keyword>
<dbReference type="PANTHER" id="PTHR22807">
    <property type="entry name" value="NOP2 YEAST -RELATED NOL1/NOP2/FMU SUN DOMAIN-CONTAINING"/>
    <property type="match status" value="1"/>
</dbReference>
<evidence type="ECO:0000313" key="7">
    <source>
        <dbReference type="EMBL" id="GGE27718.1"/>
    </source>
</evidence>
<dbReference type="Pfam" id="PF01029">
    <property type="entry name" value="NusB"/>
    <property type="match status" value="1"/>
</dbReference>
<dbReference type="Pfam" id="PF01189">
    <property type="entry name" value="Methyltr_RsmB-F"/>
    <property type="match status" value="1"/>
</dbReference>
<dbReference type="GO" id="GO:0003723">
    <property type="term" value="F:RNA binding"/>
    <property type="evidence" value="ECO:0007669"/>
    <property type="project" value="UniProtKB-UniRule"/>
</dbReference>
<dbReference type="EMBL" id="BMCP01000001">
    <property type="protein sequence ID" value="GGE27718.1"/>
    <property type="molecule type" value="Genomic_DNA"/>
</dbReference>
<keyword evidence="4 5" id="KW-0694">RNA-binding</keyword>
<protein>
    <submittedName>
        <fullName evidence="7">MFS transporter</fullName>
    </submittedName>
</protein>
<dbReference type="InterPro" id="IPR001678">
    <property type="entry name" value="MeTrfase_RsmB-F_NOP2_dom"/>
</dbReference>
<organism evidence="7 8">
    <name type="scientific">Agaricicola taiwanensis</name>
    <dbReference type="NCBI Taxonomy" id="591372"/>
    <lineage>
        <taxon>Bacteria</taxon>
        <taxon>Pseudomonadati</taxon>
        <taxon>Pseudomonadota</taxon>
        <taxon>Alphaproteobacteria</taxon>
        <taxon>Rhodobacterales</taxon>
        <taxon>Paracoccaceae</taxon>
        <taxon>Agaricicola</taxon>
    </lineage>
</organism>
<reference evidence="7" key="1">
    <citation type="journal article" date="2014" name="Int. J. Syst. Evol. Microbiol.">
        <title>Complete genome sequence of Corynebacterium casei LMG S-19264T (=DSM 44701T), isolated from a smear-ripened cheese.</title>
        <authorList>
            <consortium name="US DOE Joint Genome Institute (JGI-PGF)"/>
            <person name="Walter F."/>
            <person name="Albersmeier A."/>
            <person name="Kalinowski J."/>
            <person name="Ruckert C."/>
        </authorList>
    </citation>
    <scope>NUCLEOTIDE SEQUENCE</scope>
    <source>
        <strain evidence="7">CCM 7684</strain>
    </source>
</reference>
<dbReference type="GO" id="GO:0008173">
    <property type="term" value="F:RNA methyltransferase activity"/>
    <property type="evidence" value="ECO:0007669"/>
    <property type="project" value="InterPro"/>
</dbReference>
<comment type="caution">
    <text evidence="5">Lacks conserved residue(s) required for the propagation of feature annotation.</text>
</comment>
<comment type="similarity">
    <text evidence="5">Belongs to the class I-like SAM-binding methyltransferase superfamily. RsmB/NOP family.</text>
</comment>
<dbReference type="InterPro" id="IPR049560">
    <property type="entry name" value="MeTrfase_RsmB-F_NOP2_cat"/>
</dbReference>